<sequence>MPTDLENARLMLLCLQFSTATTFDYKKIGEECGISAGAASKRMSRLKKAIKEGKETNLDVRYLWSCIRLSDMDNVDFKAVGAELSLNPGAASKRWSRLKQALERGETGSTGPATGADVGKQGGARNGKKRQNAEIASDQEPDAANAKKAKSKPGTTRKTKVEEKIGNDDDGAAEPLREAVTTGAKNKKSTVDADTDVTRVTAETPKAKSAPRLRRPRPLTDEEIYKKLDVDEAEILEKRSMGPNPVRAYPKAHNLTDTFHALRTPDGKEVAPISGVFDNIISPGGAPAGGYPTPTDNRVLPSEQQQQNKPNSQEIFAEDAMMSPSGGGGSTADSTITADQQSSTKNSKSNGSVVGDDWFQVPQNLPNPFVDSGANGGGRAARVDYMSAFFLSNDDVPGDDEEYC</sequence>
<feature type="region of interest" description="Disordered" evidence="1">
    <location>
        <begin position="284"/>
        <end position="366"/>
    </location>
</feature>
<organism evidence="3 4">
    <name type="scientific">Diplodia corticola</name>
    <dbReference type="NCBI Taxonomy" id="236234"/>
    <lineage>
        <taxon>Eukaryota</taxon>
        <taxon>Fungi</taxon>
        <taxon>Dikarya</taxon>
        <taxon>Ascomycota</taxon>
        <taxon>Pezizomycotina</taxon>
        <taxon>Dothideomycetes</taxon>
        <taxon>Dothideomycetes incertae sedis</taxon>
        <taxon>Botryosphaeriales</taxon>
        <taxon>Botryosphaeriaceae</taxon>
        <taxon>Diplodia</taxon>
    </lineage>
</organism>
<evidence type="ECO:0000259" key="2">
    <source>
        <dbReference type="Pfam" id="PF22980"/>
    </source>
</evidence>
<dbReference type="Pfam" id="PF22980">
    <property type="entry name" value="Myb_DNA-bind_8"/>
    <property type="match status" value="2"/>
</dbReference>
<dbReference type="STRING" id="236234.A0A1J9RJF0"/>
<evidence type="ECO:0000313" key="3">
    <source>
        <dbReference type="EMBL" id="OJD40593.1"/>
    </source>
</evidence>
<accession>A0A1J9RJF0</accession>
<reference evidence="3 4" key="1">
    <citation type="submission" date="2016-10" db="EMBL/GenBank/DDBJ databases">
        <title>Proteomics and genomics reveal pathogen-plant mechanisms compatible with a hemibiotrophic lifestyle of Diplodia corticola.</title>
        <authorList>
            <person name="Fernandes I."/>
            <person name="De Jonge R."/>
            <person name="Van De Peer Y."/>
            <person name="Devreese B."/>
            <person name="Alves A."/>
            <person name="Esteves A.C."/>
        </authorList>
    </citation>
    <scope>NUCLEOTIDE SEQUENCE [LARGE SCALE GENOMIC DNA]</scope>
    <source>
        <strain evidence="3 4">CBS 112549</strain>
    </source>
</reference>
<evidence type="ECO:0000256" key="1">
    <source>
        <dbReference type="SAM" id="MobiDB-lite"/>
    </source>
</evidence>
<feature type="compositionally biased region" description="Basic residues" evidence="1">
    <location>
        <begin position="147"/>
        <end position="158"/>
    </location>
</feature>
<feature type="domain" description="Myb-like DNA-binding" evidence="2">
    <location>
        <begin position="6"/>
        <end position="51"/>
    </location>
</feature>
<feature type="compositionally biased region" description="Low complexity" evidence="1">
    <location>
        <begin position="284"/>
        <end position="295"/>
    </location>
</feature>
<feature type="compositionally biased region" description="Polar residues" evidence="1">
    <location>
        <begin position="302"/>
        <end position="314"/>
    </location>
</feature>
<name>A0A1J9RJF0_9PEZI</name>
<dbReference type="AlphaFoldDB" id="A0A1J9RJF0"/>
<feature type="region of interest" description="Disordered" evidence="1">
    <location>
        <begin position="97"/>
        <end position="214"/>
    </location>
</feature>
<gene>
    <name evidence="3" type="ORF">BKCO1_1000397</name>
</gene>
<dbReference type="InterPro" id="IPR054505">
    <property type="entry name" value="Myb_DNA-bind_8"/>
</dbReference>
<dbReference type="OrthoDB" id="3944408at2759"/>
<feature type="compositionally biased region" description="Polar residues" evidence="1">
    <location>
        <begin position="331"/>
        <end position="352"/>
    </location>
</feature>
<feature type="domain" description="Myb-like DNA-binding" evidence="2">
    <location>
        <begin position="59"/>
        <end position="103"/>
    </location>
</feature>
<dbReference type="GeneID" id="31010048"/>
<dbReference type="EMBL" id="MNUE01000001">
    <property type="protein sequence ID" value="OJD40593.1"/>
    <property type="molecule type" value="Genomic_DNA"/>
</dbReference>
<protein>
    <recommendedName>
        <fullName evidence="2">Myb-like DNA-binding domain-containing protein</fullName>
    </recommendedName>
</protein>
<proteinExistence type="predicted"/>
<dbReference type="RefSeq" id="XP_020135436.1">
    <property type="nucleotide sequence ID" value="XM_020269789.1"/>
</dbReference>
<dbReference type="Proteomes" id="UP000183809">
    <property type="component" value="Unassembled WGS sequence"/>
</dbReference>
<comment type="caution">
    <text evidence="3">The sequence shown here is derived from an EMBL/GenBank/DDBJ whole genome shotgun (WGS) entry which is preliminary data.</text>
</comment>
<keyword evidence="4" id="KW-1185">Reference proteome</keyword>
<evidence type="ECO:0000313" key="4">
    <source>
        <dbReference type="Proteomes" id="UP000183809"/>
    </source>
</evidence>